<accession>A0ABQ4PRS3</accession>
<dbReference type="EMBL" id="BPEY01000194">
    <property type="protein sequence ID" value="GIU52518.1"/>
    <property type="molecule type" value="Genomic_DNA"/>
</dbReference>
<comment type="similarity">
    <text evidence="1">Belongs to the UPF0167 family.</text>
</comment>
<dbReference type="RefSeq" id="WP_246616297.1">
    <property type="nucleotide sequence ID" value="NZ_BPEY01000194.1"/>
</dbReference>
<name>A0ABQ4PRS3_9GAMM</name>
<evidence type="ECO:0000256" key="1">
    <source>
        <dbReference type="ARBA" id="ARBA00008525"/>
    </source>
</evidence>
<dbReference type="Proteomes" id="UP000887104">
    <property type="component" value="Unassembled WGS sequence"/>
</dbReference>
<gene>
    <name evidence="2" type="ORF">TUM4438_45460</name>
</gene>
<evidence type="ECO:0000313" key="3">
    <source>
        <dbReference type="Proteomes" id="UP000887104"/>
    </source>
</evidence>
<evidence type="ECO:0000313" key="2">
    <source>
        <dbReference type="EMBL" id="GIU52518.1"/>
    </source>
</evidence>
<reference evidence="2" key="1">
    <citation type="submission" date="2021-05" db="EMBL/GenBank/DDBJ databases">
        <title>Molecular characterization for Shewanella algae harboring chromosomal blaOXA-55-like strains isolated from clinical and environment sample.</title>
        <authorList>
            <person name="Ohama Y."/>
            <person name="Aoki K."/>
            <person name="Harada S."/>
            <person name="Moriya K."/>
            <person name="Ishii Y."/>
            <person name="Tateda K."/>
        </authorList>
    </citation>
    <scope>NUCLEOTIDE SEQUENCE</scope>
    <source>
        <strain evidence="2">JCM 11563</strain>
    </source>
</reference>
<comment type="caution">
    <text evidence="2">The sequence shown here is derived from an EMBL/GenBank/DDBJ whole genome shotgun (WGS) entry which is preliminary data.</text>
</comment>
<proteinExistence type="inferred from homology"/>
<protein>
    <recommendedName>
        <fullName evidence="4">CbrC family protein</fullName>
    </recommendedName>
</protein>
<dbReference type="InterPro" id="IPR005363">
    <property type="entry name" value="UPF0167"/>
</dbReference>
<keyword evidence="3" id="KW-1185">Reference proteome</keyword>
<organism evidence="2 3">
    <name type="scientific">Shewanella sairae</name>
    <dbReference type="NCBI Taxonomy" id="190310"/>
    <lineage>
        <taxon>Bacteria</taxon>
        <taxon>Pseudomonadati</taxon>
        <taxon>Pseudomonadota</taxon>
        <taxon>Gammaproteobacteria</taxon>
        <taxon>Alteromonadales</taxon>
        <taxon>Shewanellaceae</taxon>
        <taxon>Shewanella</taxon>
    </lineage>
</organism>
<evidence type="ECO:0008006" key="4">
    <source>
        <dbReference type="Google" id="ProtNLM"/>
    </source>
</evidence>
<dbReference type="Pfam" id="PF03691">
    <property type="entry name" value="UPF0167"/>
    <property type="match status" value="1"/>
</dbReference>
<sequence>MAYNKRIKNDVKRLAGAHSSLILAKHFVPFSTALTYYGRKMELPKFKYYPDPIATGVFEKSDDICECCSKAKGYIYTSSFYTAQDVKSICPWCIADGSAATKYNGSFSDDYPLIKEGVDLAVVFEVCERTPGYPSWQQEIWQVHCGTACEFHGDAEKEDLECLAGDELDTFLTKEMVDPEVWPKIIQHYEKGGQPSVYKFKCTECQEIVFYMDYT</sequence>